<dbReference type="PANTHER" id="PTHR42928:SF3">
    <property type="entry name" value="UPF0065 PROTEIN YFLP"/>
    <property type="match status" value="1"/>
</dbReference>
<dbReference type="PIRSF" id="PIRSF017082">
    <property type="entry name" value="YflP"/>
    <property type="match status" value="1"/>
</dbReference>
<evidence type="ECO:0000313" key="3">
    <source>
        <dbReference type="Proteomes" id="UP000737171"/>
    </source>
</evidence>
<comment type="caution">
    <text evidence="2">The sequence shown here is derived from an EMBL/GenBank/DDBJ whole genome shotgun (WGS) entry which is preliminary data.</text>
</comment>
<evidence type="ECO:0000313" key="2">
    <source>
        <dbReference type="EMBL" id="NRF69698.1"/>
    </source>
</evidence>
<dbReference type="Gene3D" id="3.40.190.10">
    <property type="entry name" value="Periplasmic binding protein-like II"/>
    <property type="match status" value="1"/>
</dbReference>
<sequence>MIHRRQFLQGGLGAPVLATGFAAGLGLLPTARAQALAPRARLKLLVPANPGGGWDQTAKAVAATLQATRLVEQVELEHKPGKGGVPGLAHFVDKYSGDADTLMIGGLVMCGAIALHRAPVDLTQVQPVAKLTTDTLVIAVPRESALTSGKALVEAMRSRPQTLSFGGGSAGGVDHMLLGMIARAIGVDAATLKYVPSSAGADFARALKQGALSAGIAGYSELKDGIADGSLRALAVSSARGLFSVPSLREQGIATELGNWRGLFAAPGAPREAVEGWGQLLQKMAGTTEWKAQLERHNWRAAPLYGAAFRHFVDYEQTSARVVIHLLKMQA</sequence>
<evidence type="ECO:0000256" key="1">
    <source>
        <dbReference type="ARBA" id="ARBA00006987"/>
    </source>
</evidence>
<gene>
    <name evidence="2" type="ORF">HLB44_22080</name>
</gene>
<dbReference type="SUPFAM" id="SSF53850">
    <property type="entry name" value="Periplasmic binding protein-like II"/>
    <property type="match status" value="1"/>
</dbReference>
<dbReference type="PROSITE" id="PS51318">
    <property type="entry name" value="TAT"/>
    <property type="match status" value="1"/>
</dbReference>
<dbReference type="Proteomes" id="UP000737171">
    <property type="component" value="Unassembled WGS sequence"/>
</dbReference>
<dbReference type="PANTHER" id="PTHR42928">
    <property type="entry name" value="TRICARBOXYLATE-BINDING PROTEIN"/>
    <property type="match status" value="1"/>
</dbReference>
<organism evidence="2 3">
    <name type="scientific">Pseudaquabacterium terrae</name>
    <dbReference type="NCBI Taxonomy" id="2732868"/>
    <lineage>
        <taxon>Bacteria</taxon>
        <taxon>Pseudomonadati</taxon>
        <taxon>Pseudomonadota</taxon>
        <taxon>Betaproteobacteria</taxon>
        <taxon>Burkholderiales</taxon>
        <taxon>Sphaerotilaceae</taxon>
        <taxon>Pseudaquabacterium</taxon>
    </lineage>
</organism>
<reference evidence="2 3" key="1">
    <citation type="submission" date="2020-05" db="EMBL/GenBank/DDBJ databases">
        <title>Aquincola sp. isolate from soil.</title>
        <authorList>
            <person name="Han J."/>
            <person name="Kim D.-U."/>
        </authorList>
    </citation>
    <scope>NUCLEOTIDE SEQUENCE [LARGE SCALE GENOMIC DNA]</scope>
    <source>
        <strain evidence="2 3">S2</strain>
    </source>
</reference>
<dbReference type="InterPro" id="IPR042100">
    <property type="entry name" value="Bug_dom1"/>
</dbReference>
<name>A0ABX2EM75_9BURK</name>
<dbReference type="Gene3D" id="3.40.190.150">
    <property type="entry name" value="Bordetella uptake gene, domain 1"/>
    <property type="match status" value="1"/>
</dbReference>
<dbReference type="Pfam" id="PF03401">
    <property type="entry name" value="TctC"/>
    <property type="match status" value="1"/>
</dbReference>
<dbReference type="InterPro" id="IPR005064">
    <property type="entry name" value="BUG"/>
</dbReference>
<protein>
    <submittedName>
        <fullName evidence="2">Tripartite tricarboxylate transporter substrate binding protein</fullName>
    </submittedName>
</protein>
<dbReference type="RefSeq" id="WP_173127049.1">
    <property type="nucleotide sequence ID" value="NZ_JABRWJ010000006.1"/>
</dbReference>
<dbReference type="EMBL" id="JABRWJ010000006">
    <property type="protein sequence ID" value="NRF69698.1"/>
    <property type="molecule type" value="Genomic_DNA"/>
</dbReference>
<keyword evidence="3" id="KW-1185">Reference proteome</keyword>
<proteinExistence type="inferred from homology"/>
<comment type="similarity">
    <text evidence="1">Belongs to the UPF0065 (bug) family.</text>
</comment>
<accession>A0ABX2EM75</accession>
<dbReference type="InterPro" id="IPR006311">
    <property type="entry name" value="TAT_signal"/>
</dbReference>
<dbReference type="CDD" id="cd07012">
    <property type="entry name" value="PBP2_Bug_TTT"/>
    <property type="match status" value="1"/>
</dbReference>